<sequence length="105" mass="12084">MEKQELYVAIWKKALPDMLAMLEIFPHHGAIEFPSNDFFMVGDRQDYSFNLQIDNGKVVKISNSTVARDLADVFTSDVKAMIFAYDKKIVIKLNKNFTLHLSAER</sequence>
<evidence type="ECO:0000313" key="1">
    <source>
        <dbReference type="EMBL" id="SDF60250.1"/>
    </source>
</evidence>
<proteinExistence type="predicted"/>
<reference evidence="1 2" key="1">
    <citation type="submission" date="2016-10" db="EMBL/GenBank/DDBJ databases">
        <authorList>
            <person name="de Groot N.N."/>
        </authorList>
    </citation>
    <scope>NUCLEOTIDE SEQUENCE [LARGE SCALE GENOMIC DNA]</scope>
    <source>
        <strain evidence="1 2">DSM 527</strain>
    </source>
</reference>
<protein>
    <submittedName>
        <fullName evidence="1">Uncharacterized protein</fullName>
    </submittedName>
</protein>
<dbReference type="AlphaFoldDB" id="A0A1G7MGB3"/>
<dbReference type="EMBL" id="FNBN01000002">
    <property type="protein sequence ID" value="SDF60250.1"/>
    <property type="molecule type" value="Genomic_DNA"/>
</dbReference>
<gene>
    <name evidence="1" type="ORF">SAMN04488121_102398</name>
</gene>
<accession>A0A1G7MGB3</accession>
<evidence type="ECO:0000313" key="2">
    <source>
        <dbReference type="Proteomes" id="UP000199045"/>
    </source>
</evidence>
<organism evidence="1 2">
    <name type="scientific">Chitinophaga filiformis</name>
    <name type="common">Myxococcus filiformis</name>
    <name type="synonym">Flexibacter filiformis</name>
    <dbReference type="NCBI Taxonomy" id="104663"/>
    <lineage>
        <taxon>Bacteria</taxon>
        <taxon>Pseudomonadati</taxon>
        <taxon>Bacteroidota</taxon>
        <taxon>Chitinophagia</taxon>
        <taxon>Chitinophagales</taxon>
        <taxon>Chitinophagaceae</taxon>
        <taxon>Chitinophaga</taxon>
    </lineage>
</organism>
<name>A0A1G7MGB3_CHIFI</name>
<dbReference type="Proteomes" id="UP000199045">
    <property type="component" value="Unassembled WGS sequence"/>
</dbReference>
<dbReference type="OrthoDB" id="668586at2"/>